<keyword evidence="3" id="KW-1185">Reference proteome</keyword>
<dbReference type="InterPro" id="IPR039060">
    <property type="entry name" value="Antitox_HigA"/>
</dbReference>
<dbReference type="PANTHER" id="PTHR40455">
    <property type="entry name" value="ANTITOXIN HIGA"/>
    <property type="match status" value="1"/>
</dbReference>
<dbReference type="InterPro" id="IPR001387">
    <property type="entry name" value="Cro/C1-type_HTH"/>
</dbReference>
<dbReference type="SUPFAM" id="SSF47413">
    <property type="entry name" value="lambda repressor-like DNA-binding domains"/>
    <property type="match status" value="1"/>
</dbReference>
<dbReference type="InterPro" id="IPR010982">
    <property type="entry name" value="Lambda_DNA-bd_dom_sf"/>
</dbReference>
<dbReference type="Gene3D" id="1.10.260.40">
    <property type="entry name" value="lambda repressor-like DNA-binding domains"/>
    <property type="match status" value="1"/>
</dbReference>
<protein>
    <submittedName>
        <fullName evidence="2">Transcriptional regulator</fullName>
    </submittedName>
</protein>
<proteinExistence type="predicted"/>
<dbReference type="GO" id="GO:0001046">
    <property type="term" value="F:core promoter sequence-specific DNA binding"/>
    <property type="evidence" value="ECO:0007669"/>
    <property type="project" value="TreeGrafter"/>
</dbReference>
<dbReference type="AlphaFoldDB" id="A0A5E4TLB3"/>
<dbReference type="Proteomes" id="UP000366819">
    <property type="component" value="Unassembled WGS sequence"/>
</dbReference>
<dbReference type="SMART" id="SM00530">
    <property type="entry name" value="HTH_XRE"/>
    <property type="match status" value="1"/>
</dbReference>
<dbReference type="RefSeq" id="WP_150575147.1">
    <property type="nucleotide sequence ID" value="NZ_CABPSN010000002.1"/>
</dbReference>
<sequence>MKRRQAVGNLPLMAQTWAQLQAQAHLRPIRSVADYRQMVRLADVLADNLDEGDHANPLMSLFDIVTDLIELWESQYVEIPDAEPREVLRHLMAEHGLRQKDLLDVASQTLLSDILSGRRAISKTVAKKLAERFQVDAAVFL</sequence>
<evidence type="ECO:0000313" key="3">
    <source>
        <dbReference type="Proteomes" id="UP000366819"/>
    </source>
</evidence>
<name>A0A5E4TLB3_9BURK</name>
<gene>
    <name evidence="2" type="ORF">PAQ31011_01419</name>
</gene>
<accession>A0A5E4TLB3</accession>
<dbReference type="EMBL" id="CABPSN010000002">
    <property type="protein sequence ID" value="VVD86929.1"/>
    <property type="molecule type" value="Genomic_DNA"/>
</dbReference>
<dbReference type="Pfam" id="PF01381">
    <property type="entry name" value="HTH_3"/>
    <property type="match status" value="1"/>
</dbReference>
<evidence type="ECO:0000313" key="2">
    <source>
        <dbReference type="EMBL" id="VVD86929.1"/>
    </source>
</evidence>
<organism evidence="2 3">
    <name type="scientific">Pandoraea aquatica</name>
    <dbReference type="NCBI Taxonomy" id="2508290"/>
    <lineage>
        <taxon>Bacteria</taxon>
        <taxon>Pseudomonadati</taxon>
        <taxon>Pseudomonadota</taxon>
        <taxon>Betaproteobacteria</taxon>
        <taxon>Burkholderiales</taxon>
        <taxon>Burkholderiaceae</taxon>
        <taxon>Pandoraea</taxon>
    </lineage>
</organism>
<dbReference type="PANTHER" id="PTHR40455:SF1">
    <property type="entry name" value="ANTITOXIN HIGA"/>
    <property type="match status" value="1"/>
</dbReference>
<evidence type="ECO:0000259" key="1">
    <source>
        <dbReference type="PROSITE" id="PS50943"/>
    </source>
</evidence>
<reference evidence="2 3" key="1">
    <citation type="submission" date="2019-08" db="EMBL/GenBank/DDBJ databases">
        <authorList>
            <person name="Peeters C."/>
        </authorList>
    </citation>
    <scope>NUCLEOTIDE SEQUENCE [LARGE SCALE GENOMIC DNA]</scope>
    <source>
        <strain evidence="2 3">LMG 31011</strain>
    </source>
</reference>
<dbReference type="CDD" id="cd00093">
    <property type="entry name" value="HTH_XRE"/>
    <property type="match status" value="1"/>
</dbReference>
<dbReference type="OrthoDB" id="9796786at2"/>
<dbReference type="PROSITE" id="PS50943">
    <property type="entry name" value="HTH_CROC1"/>
    <property type="match status" value="1"/>
</dbReference>
<dbReference type="GO" id="GO:0006355">
    <property type="term" value="P:regulation of DNA-templated transcription"/>
    <property type="evidence" value="ECO:0007669"/>
    <property type="project" value="InterPro"/>
</dbReference>
<feature type="domain" description="HTH cro/C1-type" evidence="1">
    <location>
        <begin position="88"/>
        <end position="140"/>
    </location>
</feature>